<evidence type="ECO:0000313" key="2">
    <source>
        <dbReference type="EMBL" id="KAI1693457.1"/>
    </source>
</evidence>
<dbReference type="Pfam" id="PF22486">
    <property type="entry name" value="MATH_2"/>
    <property type="match status" value="1"/>
</dbReference>
<dbReference type="Proteomes" id="UP001201812">
    <property type="component" value="Unassembled WGS sequence"/>
</dbReference>
<dbReference type="SUPFAM" id="SSF49599">
    <property type="entry name" value="TRAF domain-like"/>
    <property type="match status" value="1"/>
</dbReference>
<keyword evidence="3" id="KW-1185">Reference proteome</keyword>
<dbReference type="Gene3D" id="2.60.210.10">
    <property type="entry name" value="Apoptosis, Tumor Necrosis Factor Receptor Associated Protein 2, Chain A"/>
    <property type="match status" value="1"/>
</dbReference>
<proteinExistence type="predicted"/>
<protein>
    <submittedName>
        <fullName evidence="2">MATH domain-containing protein</fullName>
    </submittedName>
</protein>
<name>A0AAD4MFY4_9BILA</name>
<gene>
    <name evidence="2" type="ORF">DdX_20643</name>
</gene>
<organism evidence="2 3">
    <name type="scientific">Ditylenchus destructor</name>
    <dbReference type="NCBI Taxonomy" id="166010"/>
    <lineage>
        <taxon>Eukaryota</taxon>
        <taxon>Metazoa</taxon>
        <taxon>Ecdysozoa</taxon>
        <taxon>Nematoda</taxon>
        <taxon>Chromadorea</taxon>
        <taxon>Rhabditida</taxon>
        <taxon>Tylenchina</taxon>
        <taxon>Tylenchomorpha</taxon>
        <taxon>Sphaerularioidea</taxon>
        <taxon>Anguinidae</taxon>
        <taxon>Anguininae</taxon>
        <taxon>Ditylenchus</taxon>
    </lineage>
</organism>
<reference evidence="2" key="1">
    <citation type="submission" date="2022-01" db="EMBL/GenBank/DDBJ databases">
        <title>Genome Sequence Resource for Two Populations of Ditylenchus destructor, the Migratory Endoparasitic Phytonematode.</title>
        <authorList>
            <person name="Zhang H."/>
            <person name="Lin R."/>
            <person name="Xie B."/>
        </authorList>
    </citation>
    <scope>NUCLEOTIDE SEQUENCE</scope>
    <source>
        <strain evidence="2">BazhouSP</strain>
    </source>
</reference>
<evidence type="ECO:0000313" key="3">
    <source>
        <dbReference type="Proteomes" id="UP001201812"/>
    </source>
</evidence>
<feature type="domain" description="MATH" evidence="1">
    <location>
        <begin position="79"/>
        <end position="188"/>
    </location>
</feature>
<evidence type="ECO:0000259" key="1">
    <source>
        <dbReference type="Pfam" id="PF22486"/>
    </source>
</evidence>
<dbReference type="InterPro" id="IPR008974">
    <property type="entry name" value="TRAF-like"/>
</dbReference>
<dbReference type="EMBL" id="JAKKPZ010000626">
    <property type="protein sequence ID" value="KAI1693457.1"/>
    <property type="molecule type" value="Genomic_DNA"/>
</dbReference>
<accession>A0AAD4MFY4</accession>
<comment type="caution">
    <text evidence="2">The sequence shown here is derived from an EMBL/GenBank/DDBJ whole genome shotgun (WGS) entry which is preliminary data.</text>
</comment>
<sequence>MNPFLFSVKRHKFQDIIKLKLQFDDYRRLKIGKGQMKRKSEPETETMTVVPKWKPERQILMASEIDDKGFYKYEGSIEMRIDRFAEFVRDGKWRWSAPVYIRGLPWQILAYSKEADQSNNQDEQSPSKNLQVYLYCNKDSTNPTWECQATYALRVVAQKDGVVDIHKNATDNFTGKFLNSLHQDNWGFIIVCYFVVKEFWKILP</sequence>
<dbReference type="InterPro" id="IPR002083">
    <property type="entry name" value="MATH/TRAF_dom"/>
</dbReference>
<dbReference type="AlphaFoldDB" id="A0AAD4MFY4"/>